<sequence length="423" mass="44749">MTAPDRVVIVGAGLGGLQVADSLRAAGCTAAITVVGEEEDPPYQRPPLSKDYLRPGGEPAPLPIRAADHFTGIDVDVRIGSRATAIDRARREVVLDSGAVLPYSHLVLATGSANRTLRVPGGDLDGVHHLRTLAEARAVRADLDQARSAVVVGAGFIGLEFAAAARKRGVDVTVLESAERPMRRVLSAPLSDFVADAHRRAGIDLRVGEGVESFQGCDGRVAAVVSSLGRRYPADLVLVGVGVTPRVELAEQAGLSVDDGVVVDASLRTDDERIYAIGDCANFPSHHLGARSRLESVQNATDQARHVARVILDGPAPYQDVPWFWSNQGDLRLQIAGLGLPGDENILRGDTDAGRCSIFRFRDGSLAAVESANQPADHVAARRLLAKGLPLTPEQAADPAFDLKSYAKQQTNTAANETEPSTT</sequence>
<dbReference type="PANTHER" id="PTHR43557:SF2">
    <property type="entry name" value="RIESKE DOMAIN-CONTAINING PROTEIN-RELATED"/>
    <property type="match status" value="1"/>
</dbReference>
<feature type="domain" description="Reductase C-terminal" evidence="7">
    <location>
        <begin position="323"/>
        <end position="406"/>
    </location>
</feature>
<protein>
    <submittedName>
        <fullName evidence="8">FAD-dependent oxidoreductase</fullName>
    </submittedName>
</protein>
<gene>
    <name evidence="8" type="ORF">OU415_23015</name>
</gene>
<accession>A0ABT4V4F9</accession>
<evidence type="ECO:0000256" key="1">
    <source>
        <dbReference type="ARBA" id="ARBA00001974"/>
    </source>
</evidence>
<feature type="domain" description="FAD/NAD(P)-binding" evidence="6">
    <location>
        <begin position="6"/>
        <end position="304"/>
    </location>
</feature>
<evidence type="ECO:0000256" key="4">
    <source>
        <dbReference type="ARBA" id="ARBA00023002"/>
    </source>
</evidence>
<comment type="cofactor">
    <cofactor evidence="1">
        <name>FAD</name>
        <dbReference type="ChEBI" id="CHEBI:57692"/>
    </cofactor>
</comment>
<dbReference type="PRINTS" id="PR00368">
    <property type="entry name" value="FADPNR"/>
</dbReference>
<dbReference type="Gene3D" id="3.30.390.30">
    <property type="match status" value="1"/>
</dbReference>
<evidence type="ECO:0000256" key="5">
    <source>
        <dbReference type="SAM" id="MobiDB-lite"/>
    </source>
</evidence>
<keyword evidence="2" id="KW-0285">Flavoprotein</keyword>
<evidence type="ECO:0000313" key="9">
    <source>
        <dbReference type="Proteomes" id="UP001210380"/>
    </source>
</evidence>
<dbReference type="InterPro" id="IPR016156">
    <property type="entry name" value="FAD/NAD-linked_Rdtase_dimer_sf"/>
</dbReference>
<dbReference type="RefSeq" id="WP_270951141.1">
    <property type="nucleotide sequence ID" value="NZ_JAQGLA010000043.1"/>
</dbReference>
<organism evidence="8 9">
    <name type="scientific">Saccharopolyspora oryzae</name>
    <dbReference type="NCBI Taxonomy" id="2997343"/>
    <lineage>
        <taxon>Bacteria</taxon>
        <taxon>Bacillati</taxon>
        <taxon>Actinomycetota</taxon>
        <taxon>Actinomycetes</taxon>
        <taxon>Pseudonocardiales</taxon>
        <taxon>Pseudonocardiaceae</taxon>
        <taxon>Saccharopolyspora</taxon>
    </lineage>
</organism>
<evidence type="ECO:0000259" key="7">
    <source>
        <dbReference type="Pfam" id="PF14759"/>
    </source>
</evidence>
<name>A0ABT4V4F9_9PSEU</name>
<reference evidence="8 9" key="1">
    <citation type="submission" date="2022-11" db="EMBL/GenBank/DDBJ databases">
        <title>Draft genome sequence of Saccharopolyspora sp. WRP15-2 isolated from rhizosphere soils of wild rice in Thailand.</title>
        <authorList>
            <person name="Duangmal K."/>
            <person name="Kammanee S."/>
            <person name="Muangham S."/>
        </authorList>
    </citation>
    <scope>NUCLEOTIDE SEQUENCE [LARGE SCALE GENOMIC DNA]</scope>
    <source>
        <strain evidence="8 9">WRP15-2</strain>
    </source>
</reference>
<feature type="region of interest" description="Disordered" evidence="5">
    <location>
        <begin position="37"/>
        <end position="57"/>
    </location>
</feature>
<proteinExistence type="predicted"/>
<evidence type="ECO:0000259" key="6">
    <source>
        <dbReference type="Pfam" id="PF07992"/>
    </source>
</evidence>
<feature type="compositionally biased region" description="Polar residues" evidence="5">
    <location>
        <begin position="407"/>
        <end position="423"/>
    </location>
</feature>
<dbReference type="Pfam" id="PF07992">
    <property type="entry name" value="Pyr_redox_2"/>
    <property type="match status" value="1"/>
</dbReference>
<keyword evidence="9" id="KW-1185">Reference proteome</keyword>
<comment type="caution">
    <text evidence="8">The sequence shown here is derived from an EMBL/GenBank/DDBJ whole genome shotgun (WGS) entry which is preliminary data.</text>
</comment>
<dbReference type="InterPro" id="IPR028202">
    <property type="entry name" value="Reductase_C"/>
</dbReference>
<dbReference type="SUPFAM" id="SSF55424">
    <property type="entry name" value="FAD/NAD-linked reductases, dimerisation (C-terminal) domain"/>
    <property type="match status" value="1"/>
</dbReference>
<dbReference type="Proteomes" id="UP001210380">
    <property type="component" value="Unassembled WGS sequence"/>
</dbReference>
<dbReference type="Pfam" id="PF14759">
    <property type="entry name" value="Reductase_C"/>
    <property type="match status" value="1"/>
</dbReference>
<dbReference type="EMBL" id="JAQGLA010000043">
    <property type="protein sequence ID" value="MDA3628321.1"/>
    <property type="molecule type" value="Genomic_DNA"/>
</dbReference>
<dbReference type="PANTHER" id="PTHR43557">
    <property type="entry name" value="APOPTOSIS-INDUCING FACTOR 1"/>
    <property type="match status" value="1"/>
</dbReference>
<evidence type="ECO:0000313" key="8">
    <source>
        <dbReference type="EMBL" id="MDA3628321.1"/>
    </source>
</evidence>
<evidence type="ECO:0000256" key="3">
    <source>
        <dbReference type="ARBA" id="ARBA00022827"/>
    </source>
</evidence>
<keyword evidence="3" id="KW-0274">FAD</keyword>
<dbReference type="InterPro" id="IPR050446">
    <property type="entry name" value="FAD-oxidoreductase/Apoptosis"/>
</dbReference>
<dbReference type="SUPFAM" id="SSF51905">
    <property type="entry name" value="FAD/NAD(P)-binding domain"/>
    <property type="match status" value="1"/>
</dbReference>
<evidence type="ECO:0000256" key="2">
    <source>
        <dbReference type="ARBA" id="ARBA00022630"/>
    </source>
</evidence>
<keyword evidence="4" id="KW-0560">Oxidoreductase</keyword>
<dbReference type="PRINTS" id="PR00411">
    <property type="entry name" value="PNDRDTASEI"/>
</dbReference>
<feature type="region of interest" description="Disordered" evidence="5">
    <location>
        <begin position="400"/>
        <end position="423"/>
    </location>
</feature>
<dbReference type="InterPro" id="IPR023753">
    <property type="entry name" value="FAD/NAD-binding_dom"/>
</dbReference>
<dbReference type="Gene3D" id="3.50.50.60">
    <property type="entry name" value="FAD/NAD(P)-binding domain"/>
    <property type="match status" value="2"/>
</dbReference>
<dbReference type="InterPro" id="IPR036188">
    <property type="entry name" value="FAD/NAD-bd_sf"/>
</dbReference>